<dbReference type="GO" id="GO:0016787">
    <property type="term" value="F:hydrolase activity"/>
    <property type="evidence" value="ECO:0007669"/>
    <property type="project" value="UniProtKB-KW"/>
</dbReference>
<comment type="caution">
    <text evidence="2">The sequence shown here is derived from an EMBL/GenBank/DDBJ whole genome shotgun (WGS) entry which is preliminary data.</text>
</comment>
<dbReference type="Pfam" id="PF07833">
    <property type="entry name" value="Cu_amine_oxidN1"/>
    <property type="match status" value="1"/>
</dbReference>
<dbReference type="InterPro" id="IPR011583">
    <property type="entry name" value="Chitinase_II/V-like_cat"/>
</dbReference>
<dbReference type="InterPro" id="IPR029070">
    <property type="entry name" value="Chitinase_insertion_sf"/>
</dbReference>
<dbReference type="InterPro" id="IPR001223">
    <property type="entry name" value="Glyco_hydro18_cat"/>
</dbReference>
<dbReference type="GO" id="GO:0005975">
    <property type="term" value="P:carbohydrate metabolic process"/>
    <property type="evidence" value="ECO:0007669"/>
    <property type="project" value="InterPro"/>
</dbReference>
<reference evidence="2" key="2">
    <citation type="submission" date="2021-04" db="EMBL/GenBank/DDBJ databases">
        <authorList>
            <person name="Gilroy R."/>
        </authorList>
    </citation>
    <scope>NUCLEOTIDE SEQUENCE</scope>
    <source>
        <strain evidence="2">ChiW19-6364</strain>
    </source>
</reference>
<dbReference type="GO" id="GO:0008061">
    <property type="term" value="F:chitin binding"/>
    <property type="evidence" value="ECO:0007669"/>
    <property type="project" value="InterPro"/>
</dbReference>
<evidence type="ECO:0000313" key="3">
    <source>
        <dbReference type="Proteomes" id="UP000823850"/>
    </source>
</evidence>
<dbReference type="SUPFAM" id="SSF55383">
    <property type="entry name" value="Copper amine oxidase, domain N"/>
    <property type="match status" value="1"/>
</dbReference>
<sequence length="571" mass="64716">MAKKREKKGRRHSRHAPVLVVLLLIILVGAAGVITSVIRRYTPSDARMDLADYYEQESDDELSLILQDTVSSSKGRIENGVAYIPYQTVTEELGGRFYWDQETQRMLYTLPEEILEIQPESSSYVRGGETVTEEYPIVSQIDGEYYIALNFLEQYMEIQSRVYEDPARAVILYKWGTVQTVETREDTQVRYQGGIKSPILADVKEGQQMILLEELDNWCRVMTEDGIDGYIENSALSSPAETEYAYGGSYKENFTSLTRDHKINLAWHQVTSEAANQALSQNIKDMTGVNVISPTWFSVTSTQGNISSLASAEYVSQAHEKGLEVWGLIDNFDDDISTLETLSLRSSRQHIIDMLVQEAQRVDMDGINVDFEALTEEEAPHFIQFIRELSVACRKNGLVLSVDNPVPQYTVFYDRKEQGIVADYVIIMGYDEHTVGSEKAGSVASLPFVEEGISQTLEEVPKEKVINGVPFYTRLWTESNNGTVSSEVCGMDQADAYVEKYGMEVYWNTEVSQNYAEATTDGGVLKMWIEDEKSLEEKMKLIQEYDLAGVAEWKLGFERADVWEIISKYIQ</sequence>
<dbReference type="EMBL" id="DWUX01000174">
    <property type="protein sequence ID" value="HJD40281.1"/>
    <property type="molecule type" value="Genomic_DNA"/>
</dbReference>
<evidence type="ECO:0000259" key="1">
    <source>
        <dbReference type="PROSITE" id="PS51910"/>
    </source>
</evidence>
<reference evidence="2" key="1">
    <citation type="journal article" date="2021" name="PeerJ">
        <title>Extensive microbial diversity within the chicken gut microbiome revealed by metagenomics and culture.</title>
        <authorList>
            <person name="Gilroy R."/>
            <person name="Ravi A."/>
            <person name="Getino M."/>
            <person name="Pursley I."/>
            <person name="Horton D.L."/>
            <person name="Alikhan N.F."/>
            <person name="Baker D."/>
            <person name="Gharbi K."/>
            <person name="Hall N."/>
            <person name="Watson M."/>
            <person name="Adriaenssens E.M."/>
            <person name="Foster-Nyarko E."/>
            <person name="Jarju S."/>
            <person name="Secka A."/>
            <person name="Antonio M."/>
            <person name="Oren A."/>
            <person name="Chaudhuri R.R."/>
            <person name="La Ragione R."/>
            <person name="Hildebrand F."/>
            <person name="Pallen M.J."/>
        </authorList>
    </citation>
    <scope>NUCLEOTIDE SEQUENCE</scope>
    <source>
        <strain evidence="2">ChiW19-6364</strain>
    </source>
</reference>
<dbReference type="Pfam" id="PF00704">
    <property type="entry name" value="Glyco_hydro_18"/>
    <property type="match status" value="1"/>
</dbReference>
<dbReference type="Gene3D" id="2.30.30.40">
    <property type="entry name" value="SH3 Domains"/>
    <property type="match status" value="1"/>
</dbReference>
<dbReference type="Gene3D" id="3.20.20.80">
    <property type="entry name" value="Glycosidases"/>
    <property type="match status" value="1"/>
</dbReference>
<organism evidence="2 3">
    <name type="scientific">Candidatus Blautia stercoripullorum</name>
    <dbReference type="NCBI Taxonomy" id="2838502"/>
    <lineage>
        <taxon>Bacteria</taxon>
        <taxon>Bacillati</taxon>
        <taxon>Bacillota</taxon>
        <taxon>Clostridia</taxon>
        <taxon>Lachnospirales</taxon>
        <taxon>Lachnospiraceae</taxon>
        <taxon>Blautia</taxon>
    </lineage>
</organism>
<dbReference type="PANTHER" id="PTHR46066">
    <property type="entry name" value="CHITINASE DOMAIN-CONTAINING PROTEIN 1 FAMILY MEMBER"/>
    <property type="match status" value="1"/>
</dbReference>
<dbReference type="Gene3D" id="3.10.50.10">
    <property type="match status" value="1"/>
</dbReference>
<dbReference type="PANTHER" id="PTHR46066:SF2">
    <property type="entry name" value="CHITINASE DOMAIN-CONTAINING PROTEIN 1"/>
    <property type="match status" value="1"/>
</dbReference>
<dbReference type="SUPFAM" id="SSF51445">
    <property type="entry name" value="(Trans)glycosidases"/>
    <property type="match status" value="1"/>
</dbReference>
<feature type="domain" description="GH18" evidence="1">
    <location>
        <begin position="261"/>
        <end position="571"/>
    </location>
</feature>
<dbReference type="InterPro" id="IPR017853">
    <property type="entry name" value="GH"/>
</dbReference>
<proteinExistence type="predicted"/>
<keyword evidence="2" id="KW-0378">Hydrolase</keyword>
<dbReference type="Proteomes" id="UP000823850">
    <property type="component" value="Unassembled WGS sequence"/>
</dbReference>
<name>A0A9D2RDA1_9FIRM</name>
<gene>
    <name evidence="2" type="ORF">H9913_09645</name>
</gene>
<accession>A0A9D2RDA1</accession>
<dbReference type="SMART" id="SM00636">
    <property type="entry name" value="Glyco_18"/>
    <property type="match status" value="1"/>
</dbReference>
<dbReference type="InterPro" id="IPR036582">
    <property type="entry name" value="Mao_N_sf"/>
</dbReference>
<dbReference type="InterPro" id="IPR012854">
    <property type="entry name" value="Cu_amine_oxidase-like_N"/>
</dbReference>
<protein>
    <submittedName>
        <fullName evidence="2">Glycosyl hydrolase family 18</fullName>
    </submittedName>
</protein>
<dbReference type="AlphaFoldDB" id="A0A9D2RDA1"/>
<evidence type="ECO:0000313" key="2">
    <source>
        <dbReference type="EMBL" id="HJD40281.1"/>
    </source>
</evidence>
<dbReference type="PROSITE" id="PS51910">
    <property type="entry name" value="GH18_2"/>
    <property type="match status" value="1"/>
</dbReference>